<dbReference type="Proteomes" id="UP000244571">
    <property type="component" value="Chromosome"/>
</dbReference>
<sequence>MLMVNEPTHCLLDTSMCEEIALDNAMLPSFDERTQNQTLDRTQPQLPLRPDSMRMNDGPVNSSVEPFTVYASPE</sequence>
<accession>A0A2R4XIR8</accession>
<dbReference type="KEGG" id="boz:DBV39_07800"/>
<dbReference type="AlphaFoldDB" id="A0A2R4XIR8"/>
<keyword evidence="3" id="KW-1185">Reference proteome</keyword>
<evidence type="ECO:0000313" key="3">
    <source>
        <dbReference type="Proteomes" id="UP000244571"/>
    </source>
</evidence>
<dbReference type="EMBL" id="CP028901">
    <property type="protein sequence ID" value="AWB33629.1"/>
    <property type="molecule type" value="Genomic_DNA"/>
</dbReference>
<reference evidence="2 3" key="1">
    <citation type="submission" date="2018-04" db="EMBL/GenBank/DDBJ databases">
        <title>Bordetella sp. HZ20 isolated from seawater.</title>
        <authorList>
            <person name="Sun C."/>
        </authorList>
    </citation>
    <scope>NUCLEOTIDE SEQUENCE [LARGE SCALE GENOMIC DNA]</scope>
    <source>
        <strain evidence="2 3">HZ20</strain>
    </source>
</reference>
<name>A0A2R4XIR8_9BURK</name>
<evidence type="ECO:0000256" key="1">
    <source>
        <dbReference type="SAM" id="MobiDB-lite"/>
    </source>
</evidence>
<proteinExistence type="predicted"/>
<organism evidence="2 3">
    <name type="scientific">Orrella marina</name>
    <dbReference type="NCBI Taxonomy" id="2163011"/>
    <lineage>
        <taxon>Bacteria</taxon>
        <taxon>Pseudomonadati</taxon>
        <taxon>Pseudomonadota</taxon>
        <taxon>Betaproteobacteria</taxon>
        <taxon>Burkholderiales</taxon>
        <taxon>Alcaligenaceae</taxon>
        <taxon>Orrella</taxon>
    </lineage>
</organism>
<evidence type="ECO:0000313" key="2">
    <source>
        <dbReference type="EMBL" id="AWB33629.1"/>
    </source>
</evidence>
<protein>
    <submittedName>
        <fullName evidence="2">Uncharacterized protein</fullName>
    </submittedName>
</protein>
<feature type="compositionally biased region" description="Polar residues" evidence="1">
    <location>
        <begin position="35"/>
        <end position="45"/>
    </location>
</feature>
<gene>
    <name evidence="2" type="ORF">DBV39_07800</name>
</gene>
<feature type="region of interest" description="Disordered" evidence="1">
    <location>
        <begin position="33"/>
        <end position="74"/>
    </location>
</feature>